<evidence type="ECO:0000256" key="1">
    <source>
        <dbReference type="SAM" id="Phobius"/>
    </source>
</evidence>
<comment type="caution">
    <text evidence="2">The sequence shown here is derived from an EMBL/GenBank/DDBJ whole genome shotgun (WGS) entry which is preliminary data.</text>
</comment>
<name>A0A9D4MFN6_DREPO</name>
<gene>
    <name evidence="2" type="ORF">DPMN_037757</name>
</gene>
<dbReference type="Proteomes" id="UP000828390">
    <property type="component" value="Unassembled WGS sequence"/>
</dbReference>
<keyword evidence="1" id="KW-0472">Membrane</keyword>
<sequence length="119" mass="14059">MPVYLMMMRWGHQYVEGTVMMLMMLHLTDSIMVMWDQYYYGNCVMAAWDQYVGGPVMMMMMLHQTDRMMVMWDHYVGGPVMMMTILHLMDMGSLCWWTCYDDDDIASDGYGITMLVDLL</sequence>
<protein>
    <submittedName>
        <fullName evidence="2">Uncharacterized protein</fullName>
    </submittedName>
</protein>
<organism evidence="2 3">
    <name type="scientific">Dreissena polymorpha</name>
    <name type="common">Zebra mussel</name>
    <name type="synonym">Mytilus polymorpha</name>
    <dbReference type="NCBI Taxonomy" id="45954"/>
    <lineage>
        <taxon>Eukaryota</taxon>
        <taxon>Metazoa</taxon>
        <taxon>Spiralia</taxon>
        <taxon>Lophotrochozoa</taxon>
        <taxon>Mollusca</taxon>
        <taxon>Bivalvia</taxon>
        <taxon>Autobranchia</taxon>
        <taxon>Heteroconchia</taxon>
        <taxon>Euheterodonta</taxon>
        <taxon>Imparidentia</taxon>
        <taxon>Neoheterodontei</taxon>
        <taxon>Myida</taxon>
        <taxon>Dreissenoidea</taxon>
        <taxon>Dreissenidae</taxon>
        <taxon>Dreissena</taxon>
    </lineage>
</organism>
<evidence type="ECO:0000313" key="2">
    <source>
        <dbReference type="EMBL" id="KAH3874512.1"/>
    </source>
</evidence>
<feature type="transmembrane region" description="Helical" evidence="1">
    <location>
        <begin position="39"/>
        <end position="62"/>
    </location>
</feature>
<evidence type="ECO:0000313" key="3">
    <source>
        <dbReference type="Proteomes" id="UP000828390"/>
    </source>
</evidence>
<dbReference type="AlphaFoldDB" id="A0A9D4MFN6"/>
<keyword evidence="1" id="KW-1133">Transmembrane helix</keyword>
<dbReference type="EMBL" id="JAIWYP010000002">
    <property type="protein sequence ID" value="KAH3874512.1"/>
    <property type="molecule type" value="Genomic_DNA"/>
</dbReference>
<reference evidence="2" key="1">
    <citation type="journal article" date="2019" name="bioRxiv">
        <title>The Genome of the Zebra Mussel, Dreissena polymorpha: A Resource for Invasive Species Research.</title>
        <authorList>
            <person name="McCartney M.A."/>
            <person name="Auch B."/>
            <person name="Kono T."/>
            <person name="Mallez S."/>
            <person name="Zhang Y."/>
            <person name="Obille A."/>
            <person name="Becker A."/>
            <person name="Abrahante J.E."/>
            <person name="Garbe J."/>
            <person name="Badalamenti J.P."/>
            <person name="Herman A."/>
            <person name="Mangelson H."/>
            <person name="Liachko I."/>
            <person name="Sullivan S."/>
            <person name="Sone E.D."/>
            <person name="Koren S."/>
            <person name="Silverstein K.A.T."/>
            <person name="Beckman K.B."/>
            <person name="Gohl D.M."/>
        </authorList>
    </citation>
    <scope>NUCLEOTIDE SEQUENCE</scope>
    <source>
        <strain evidence="2">Duluth1</strain>
        <tissue evidence="2">Whole animal</tissue>
    </source>
</reference>
<keyword evidence="1" id="KW-0812">Transmembrane</keyword>
<reference evidence="2" key="2">
    <citation type="submission" date="2020-11" db="EMBL/GenBank/DDBJ databases">
        <authorList>
            <person name="McCartney M.A."/>
            <person name="Auch B."/>
            <person name="Kono T."/>
            <person name="Mallez S."/>
            <person name="Becker A."/>
            <person name="Gohl D.M."/>
            <person name="Silverstein K.A.T."/>
            <person name="Koren S."/>
            <person name="Bechman K.B."/>
            <person name="Herman A."/>
            <person name="Abrahante J.E."/>
            <person name="Garbe J."/>
        </authorList>
    </citation>
    <scope>NUCLEOTIDE SEQUENCE</scope>
    <source>
        <strain evidence="2">Duluth1</strain>
        <tissue evidence="2">Whole animal</tissue>
    </source>
</reference>
<accession>A0A9D4MFN6</accession>
<proteinExistence type="predicted"/>
<keyword evidence="3" id="KW-1185">Reference proteome</keyword>